<dbReference type="RefSeq" id="WP_345582842.1">
    <property type="nucleotide sequence ID" value="NZ_BAAAXF010000060.1"/>
</dbReference>
<dbReference type="Gene3D" id="3.40.50.150">
    <property type="entry name" value="Vaccinia Virus protein VP39"/>
    <property type="match status" value="1"/>
</dbReference>
<comment type="caution">
    <text evidence="1">The sequence shown here is derived from an EMBL/GenBank/DDBJ whole genome shotgun (WGS) entry which is preliminary data.</text>
</comment>
<keyword evidence="2" id="KW-1185">Reference proteome</keyword>
<proteinExistence type="predicted"/>
<organism evidence="1 2">
    <name type="scientific">Streptomyces prasinosporus</name>
    <dbReference type="NCBI Taxonomy" id="68256"/>
    <lineage>
        <taxon>Bacteria</taxon>
        <taxon>Bacillati</taxon>
        <taxon>Actinomycetota</taxon>
        <taxon>Actinomycetes</taxon>
        <taxon>Kitasatosporales</taxon>
        <taxon>Streptomycetaceae</taxon>
        <taxon>Streptomyces</taxon>
        <taxon>Streptomyces albogriseolus group</taxon>
    </lineage>
</organism>
<evidence type="ECO:0000313" key="2">
    <source>
        <dbReference type="Proteomes" id="UP001501455"/>
    </source>
</evidence>
<dbReference type="Proteomes" id="UP001501455">
    <property type="component" value="Unassembled WGS sequence"/>
</dbReference>
<accession>A0ABP6U5J7</accession>
<evidence type="ECO:0000313" key="1">
    <source>
        <dbReference type="EMBL" id="GAA3501751.1"/>
    </source>
</evidence>
<reference evidence="2" key="1">
    <citation type="journal article" date="2019" name="Int. J. Syst. Evol. Microbiol.">
        <title>The Global Catalogue of Microorganisms (GCM) 10K type strain sequencing project: providing services to taxonomists for standard genome sequencing and annotation.</title>
        <authorList>
            <consortium name="The Broad Institute Genomics Platform"/>
            <consortium name="The Broad Institute Genome Sequencing Center for Infectious Disease"/>
            <person name="Wu L."/>
            <person name="Ma J."/>
        </authorList>
    </citation>
    <scope>NUCLEOTIDE SEQUENCE [LARGE SCALE GENOMIC DNA]</scope>
    <source>
        <strain evidence="2">JCM 4816</strain>
    </source>
</reference>
<evidence type="ECO:0008006" key="3">
    <source>
        <dbReference type="Google" id="ProtNLM"/>
    </source>
</evidence>
<gene>
    <name evidence="1" type="ORF">GCM10019016_088580</name>
</gene>
<name>A0ABP6U5J7_9ACTN</name>
<dbReference type="SUPFAM" id="SSF53335">
    <property type="entry name" value="S-adenosyl-L-methionine-dependent methyltransferases"/>
    <property type="match status" value="1"/>
</dbReference>
<protein>
    <recommendedName>
        <fullName evidence="3">Methyltransferase domain-containing protein</fullName>
    </recommendedName>
</protein>
<dbReference type="EMBL" id="BAAAXF010000060">
    <property type="protein sequence ID" value="GAA3501751.1"/>
    <property type="molecule type" value="Genomic_DNA"/>
</dbReference>
<sequence length="186" mass="19027">MPNIAFSSVVHGCVSGGADDPLRTSADGTGTLLRQLVMATGAESVVECGGAHVVPIAEALRSNGRGRVVGCGAGADRVTRASDALERAGLAAYGRMLPAGCGDARPEVPGPVDLLVLAGAPECFLPSLRQWEPRILPGAMVVACGVREVPEGMTDFLAHVRAAGGDYLSLPLALDEGWLELAVRSA</sequence>
<dbReference type="InterPro" id="IPR029063">
    <property type="entry name" value="SAM-dependent_MTases_sf"/>
</dbReference>